<keyword evidence="5" id="KW-1185">Reference proteome</keyword>
<evidence type="ECO:0000256" key="2">
    <source>
        <dbReference type="SAM" id="MobiDB-lite"/>
    </source>
</evidence>
<dbReference type="InterPro" id="IPR025110">
    <property type="entry name" value="AMP-bd_C"/>
</dbReference>
<accession>A0A3Q2YW64</accession>
<dbReference type="PANTHER" id="PTHR22754">
    <property type="entry name" value="DISCO-INTERACTING PROTEIN 2 DIP2 -RELATED"/>
    <property type="match status" value="1"/>
</dbReference>
<evidence type="ECO:0000256" key="1">
    <source>
        <dbReference type="ARBA" id="ARBA00007735"/>
    </source>
</evidence>
<dbReference type="InterPro" id="IPR000873">
    <property type="entry name" value="AMP-dep_synth/lig_dom"/>
</dbReference>
<organism evidence="4 5">
    <name type="scientific">Hippocampus comes</name>
    <name type="common">Tiger tail seahorse</name>
    <dbReference type="NCBI Taxonomy" id="109280"/>
    <lineage>
        <taxon>Eukaryota</taxon>
        <taxon>Metazoa</taxon>
        <taxon>Chordata</taxon>
        <taxon>Craniata</taxon>
        <taxon>Vertebrata</taxon>
        <taxon>Euteleostomi</taxon>
        <taxon>Actinopterygii</taxon>
        <taxon>Neopterygii</taxon>
        <taxon>Teleostei</taxon>
        <taxon>Neoteleostei</taxon>
        <taxon>Acanthomorphata</taxon>
        <taxon>Syngnathiaria</taxon>
        <taxon>Syngnathiformes</taxon>
        <taxon>Syngnathoidei</taxon>
        <taxon>Syngnathidae</taxon>
        <taxon>Hippocampus</taxon>
    </lineage>
</organism>
<comment type="similarity">
    <text evidence="1">Belongs to the DIP2 family.</text>
</comment>
<dbReference type="Ensembl" id="ENSHCOT00000015277.1">
    <property type="protein sequence ID" value="ENSHCOP00000023240.1"/>
    <property type="gene ID" value="ENSHCOG00000011673.1"/>
</dbReference>
<dbReference type="InterPro" id="IPR042099">
    <property type="entry name" value="ANL_N_sf"/>
</dbReference>
<dbReference type="PANTHER" id="PTHR22754:SF33">
    <property type="entry name" value="DISCO-INTERACTING PROTEIN 2 HOMOLOG C"/>
    <property type="match status" value="1"/>
</dbReference>
<dbReference type="SMART" id="SM01137">
    <property type="entry name" value="DMAP_binding"/>
    <property type="match status" value="1"/>
</dbReference>
<dbReference type="Pfam" id="PF06464">
    <property type="entry name" value="DMAP_binding"/>
    <property type="match status" value="1"/>
</dbReference>
<proteinExistence type="inferred from homology"/>
<evidence type="ECO:0000259" key="3">
    <source>
        <dbReference type="SMART" id="SM01137"/>
    </source>
</evidence>
<reference evidence="4" key="1">
    <citation type="submission" date="2025-08" db="UniProtKB">
        <authorList>
            <consortium name="Ensembl"/>
        </authorList>
    </citation>
    <scope>IDENTIFICATION</scope>
</reference>
<protein>
    <submittedName>
        <fullName evidence="4">Disco interacting C</fullName>
    </submittedName>
</protein>
<feature type="region of interest" description="Disordered" evidence="2">
    <location>
        <begin position="218"/>
        <end position="239"/>
    </location>
</feature>
<dbReference type="Pfam" id="PF23024">
    <property type="entry name" value="AMP-dom_DIP2-like"/>
    <property type="match status" value="1"/>
</dbReference>
<reference evidence="4" key="2">
    <citation type="submission" date="2025-09" db="UniProtKB">
        <authorList>
            <consortium name="Ensembl"/>
        </authorList>
    </citation>
    <scope>IDENTIFICATION</scope>
</reference>
<dbReference type="Gene3D" id="3.40.50.12780">
    <property type="entry name" value="N-terminal domain of ligase-like"/>
    <property type="match status" value="3"/>
</dbReference>
<dbReference type="GeneTree" id="ENSGT00950000182997"/>
<feature type="domain" description="DMAP1-binding" evidence="3">
    <location>
        <begin position="45"/>
        <end position="129"/>
    </location>
</feature>
<name>A0A3Q2YW64_HIPCM</name>
<dbReference type="Pfam" id="PF00501">
    <property type="entry name" value="AMP-binding"/>
    <property type="match status" value="3"/>
</dbReference>
<dbReference type="InterPro" id="IPR037337">
    <property type="entry name" value="Dip2-like_dom"/>
</dbReference>
<dbReference type="FunFam" id="3.30.300.30:FF:000001">
    <property type="entry name" value="DIP2 disco-interacting protein 2 homolog C"/>
    <property type="match status" value="1"/>
</dbReference>
<dbReference type="Proteomes" id="UP000264820">
    <property type="component" value="Unplaced"/>
</dbReference>
<sequence>LAPFPIAPCRLADSIWSCRLDTHATHAHSKAIQHCSNGSCEKVPNVLLAPPPSGHLCLFCAAADTAGGQEKRPPPTPSPASRLHRRCLSGSRDERYRSDIHSEAVQAALAKHGERKMAVPMPSKRRSLVVHNSMEADDYEEGEGGGMTVEHWISRAIHAGSSATNTNSSTASSSSSTSSGAVACGRLAEVLAQHIHSAPPDVTSYINNAPTADRIQAEKTAGSGGHRQTPKYGNAELMETGDGVPVSSRVSAKIQQLVNTLKRPKRPPLREFFVDDFEELLEVQQPDPNLPKAEGAQMVPAHGEDLGAVTSWPPCLEAALQRWGTISPKAPCLTTVDTNGKPLCQLTYGKLWSRSVKVAYNLSHKLGTKQEPLIRPGDRVALVFPNNDPGSFITAFYGCLLADVVPVPIEVPLTRKDAGSQQIGFLLGSCGITVALTSDLCHKGLPKSPTGDILHFKGWPKLLWIVAESKHLSKPPRDWFPHIRDAGHDTAYIEYKTCKDGGVLGVTVTRAAMLTHCQALTQACSYTEAETMVNVLDFKKDVGLWHAVLTSVMNMMHVVSIPYALMKVNPLSWIQKVCQFKGMLLSRTPSFPALVAHRDQRDVNLTSLRMLLVADGANPWSISSCDAFLNVFHTKGLKSDVICPCASSPEALTVAIRRPMEDPSRTPPRGILSMHSLSHGVIRLDSDDKLAVLAVQDVGCVMPGAVMCAVKLDGVPQLCKTDEVGELCVCTVATGTSYYGLSGMTKNTFEVVPVTSAGAAISDFPFTRTGLLGFVGTSGLVYVAGKTDGLMVVGGRHHNADDIVATALAVEPMKFVYRGRIAVFSIEVLHDERIVVVAEQRPDSTEEDSFQWMSRVLQAIDGIHQVGVYCLVLVAPNTLPKTPLGGIHLCETKQLFLEGALHPSNVLMCPHTCVTNLPKPRQKQPEIGPASVMVGNLVSGKRIAQASGRDLTQVEDNHQFLFLSEVLQWRAQSTPEHVLYTLLNARGTTASSVTCSQLHKKAEKVAAMLAERSHLQDGDHVALLYPPGMELIVSFYGCLYAGCVPVTVRPPHPHNIATTLPTVKMIVEVSRSVCVLTTQVISKLLKSKEASAAVDMRTWPPLLCCTNPPILTRYANVHTCAQMSHAATSALCRSIKLQCELYPSREVAICLDPYCGLGFVLWCLCSVYSGHQSILIPPCELESNASLWLWAVSHHKVRDTFCSYSVMDVSTRGLAMQTDALKSRGVDLSRVRTCVVVAEERPRTSLTQSFSKLFKDLGLHSRAVSTAFGCRVNMAVCLQGTSSPDPTTVFVDMRALRHDRVRLVERGSPHSLPLMESGKILPGVRIIIANPETKGPMGESHLGEIWVQSGHNSSGYVSVYGDEALRSDHFASRLSFGDTHTEWSRTGYLGFLRRTRLTDANGERHDALYVVGALEEAMELRGMRYHPVDIETSVVRTHKSITQCAVFTWSNLLVAVVELAASEQEALDLVPLVTNAVLEEHYLIVGVVVVADVGVVPINSRGEKQRMHLRDGFLADQLDPVYVAYNM</sequence>
<dbReference type="InterPro" id="IPR010506">
    <property type="entry name" value="DMAP1-bd"/>
</dbReference>
<dbReference type="STRING" id="109280.ENSHCOP00000023240"/>
<evidence type="ECO:0000313" key="5">
    <source>
        <dbReference type="Proteomes" id="UP000264820"/>
    </source>
</evidence>
<dbReference type="CDD" id="cd05905">
    <property type="entry name" value="Dip2"/>
    <property type="match status" value="2"/>
</dbReference>
<dbReference type="InterPro" id="IPR045851">
    <property type="entry name" value="AMP-bd_C_sf"/>
</dbReference>
<evidence type="ECO:0000313" key="4">
    <source>
        <dbReference type="Ensembl" id="ENSHCOP00000023240.1"/>
    </source>
</evidence>
<dbReference type="SUPFAM" id="SSF56801">
    <property type="entry name" value="Acetyl-CoA synthetase-like"/>
    <property type="match status" value="2"/>
</dbReference>
<dbReference type="Gene3D" id="3.30.300.30">
    <property type="match status" value="2"/>
</dbReference>